<dbReference type="GO" id="GO:0005886">
    <property type="term" value="C:plasma membrane"/>
    <property type="evidence" value="ECO:0007669"/>
    <property type="project" value="UniProtKB-ARBA"/>
</dbReference>
<evidence type="ECO:0000256" key="6">
    <source>
        <dbReference type="SAM" id="Phobius"/>
    </source>
</evidence>
<feature type="transmembrane region" description="Helical" evidence="6">
    <location>
        <begin position="113"/>
        <end position="133"/>
    </location>
</feature>
<evidence type="ECO:0000256" key="4">
    <source>
        <dbReference type="ARBA" id="ARBA00022989"/>
    </source>
</evidence>
<name>A0A9W7KTP4_9STRA</name>
<comment type="subcellular location">
    <subcellularLocation>
        <location evidence="1">Membrane</location>
        <topology evidence="1">Multi-pass membrane protein</topology>
    </subcellularLocation>
</comment>
<evidence type="ECO:0000256" key="3">
    <source>
        <dbReference type="ARBA" id="ARBA00022692"/>
    </source>
</evidence>
<dbReference type="AlphaFoldDB" id="A0A9W7KTP4"/>
<feature type="transmembrane region" description="Helical" evidence="6">
    <location>
        <begin position="351"/>
        <end position="369"/>
    </location>
</feature>
<keyword evidence="4 6" id="KW-1133">Transmembrane helix</keyword>
<keyword evidence="3 6" id="KW-0812">Transmembrane</keyword>
<proteinExistence type="inferred from homology"/>
<reference evidence="8" key="1">
    <citation type="journal article" date="2023" name="Commun. Biol.">
        <title>Genome analysis of Parmales, the sister group of diatoms, reveals the evolutionary specialization of diatoms from phago-mixotrophs to photoautotrophs.</title>
        <authorList>
            <person name="Ban H."/>
            <person name="Sato S."/>
            <person name="Yoshikawa S."/>
            <person name="Yamada K."/>
            <person name="Nakamura Y."/>
            <person name="Ichinomiya M."/>
            <person name="Sato N."/>
            <person name="Blanc-Mathieu R."/>
            <person name="Endo H."/>
            <person name="Kuwata A."/>
            <person name="Ogata H."/>
        </authorList>
    </citation>
    <scope>NUCLEOTIDE SEQUENCE [LARGE SCALE GENOMIC DNA]</scope>
    <source>
        <strain evidence="8">NIES 3700</strain>
    </source>
</reference>
<evidence type="ECO:0000256" key="2">
    <source>
        <dbReference type="ARBA" id="ARBA00008789"/>
    </source>
</evidence>
<feature type="transmembrane region" description="Helical" evidence="6">
    <location>
        <begin position="389"/>
        <end position="409"/>
    </location>
</feature>
<protein>
    <submittedName>
        <fullName evidence="7">Uncharacterized protein</fullName>
    </submittedName>
</protein>
<evidence type="ECO:0000313" key="7">
    <source>
        <dbReference type="EMBL" id="GMI10971.1"/>
    </source>
</evidence>
<dbReference type="OrthoDB" id="197540at2759"/>
<organism evidence="7 8">
    <name type="scientific">Triparma laevis f. longispina</name>
    <dbReference type="NCBI Taxonomy" id="1714387"/>
    <lineage>
        <taxon>Eukaryota</taxon>
        <taxon>Sar</taxon>
        <taxon>Stramenopiles</taxon>
        <taxon>Ochrophyta</taxon>
        <taxon>Bolidophyceae</taxon>
        <taxon>Parmales</taxon>
        <taxon>Triparmaceae</taxon>
        <taxon>Triparma</taxon>
    </lineage>
</organism>
<keyword evidence="5 6" id="KW-0472">Membrane</keyword>
<keyword evidence="8" id="KW-1185">Reference proteome</keyword>
<feature type="transmembrane region" description="Helical" evidence="6">
    <location>
        <begin position="457"/>
        <end position="476"/>
    </location>
</feature>
<feature type="transmembrane region" description="Helical" evidence="6">
    <location>
        <begin position="421"/>
        <end position="441"/>
    </location>
</feature>
<gene>
    <name evidence="7" type="ORF">TrLO_g9304</name>
</gene>
<feature type="transmembrane region" description="Helical" evidence="6">
    <location>
        <begin position="321"/>
        <end position="339"/>
    </location>
</feature>
<dbReference type="InterPro" id="IPR018629">
    <property type="entry name" value="XK-rel"/>
</dbReference>
<dbReference type="Pfam" id="PF09815">
    <property type="entry name" value="XK-related"/>
    <property type="match status" value="1"/>
</dbReference>
<comment type="similarity">
    <text evidence="2">Belongs to the XK family.</text>
</comment>
<evidence type="ECO:0000256" key="5">
    <source>
        <dbReference type="ARBA" id="ARBA00023136"/>
    </source>
</evidence>
<dbReference type="EMBL" id="BRXW01000155">
    <property type="protein sequence ID" value="GMI10971.1"/>
    <property type="molecule type" value="Genomic_DNA"/>
</dbReference>
<evidence type="ECO:0000256" key="1">
    <source>
        <dbReference type="ARBA" id="ARBA00004141"/>
    </source>
</evidence>
<feature type="transmembrane region" description="Helical" evidence="6">
    <location>
        <begin position="167"/>
        <end position="188"/>
    </location>
</feature>
<sequence length="610" mass="69821">MEPGYDLEAGVINKPTVFCSAGHALLEDILCLQELQKQHPWFETMISEIQKVHFFTRNHVVMTPLEHMDEDGAMKMGTSFVPSLRMKSQPAGGVLMWVNQYPALKELSQKHKFLIPMFNAIAVHILMNAPWGVKLRAGFGAALSVFDAFTDVFMLIRYLGEEGYQDYAIITGVLLGMSMVLQFFVVVFQNSKAKHPFKTIAYETLPIIFCLKPVVDAYRVATSHQMEKHKRFDQLTEMGMTRGVEMFSESIPQAILQTYVYISIVQTRDFSGSFAILLTIFSSVLSASYCSANMSYDFDISPKSRAKNERFYGYIPDAAKGRTIVFFSLIASSSFHLLLKCVSSALLCTMGFKYVGMFILGDILFFFAYKLARRDFYHWIPMDNEAMTIFVTVMLRAVIKIITDFTAIVQFRNSVDLGGAFWTFSQIMSQAGAFVIVWVYFSTDHSAGWDNGQEDRFWMVMFALLLGYLVSIAAFLSNIKSEFFHTFFNINTAYGEIRANFFEGGDEAKCEAVFTNSKYHTAAFQDDVKKWVRENWMRWQETRPLWLEDWVVAKIPKEWIPDEGKSYFERRRVSVVDGVKWDVSQGGVLQLQASVVRMQSSFRNQMKVEP</sequence>
<feature type="transmembrane region" description="Helical" evidence="6">
    <location>
        <begin position="139"/>
        <end position="160"/>
    </location>
</feature>
<evidence type="ECO:0000313" key="8">
    <source>
        <dbReference type="Proteomes" id="UP001165122"/>
    </source>
</evidence>
<comment type="caution">
    <text evidence="7">The sequence shown here is derived from an EMBL/GenBank/DDBJ whole genome shotgun (WGS) entry which is preliminary data.</text>
</comment>
<feature type="transmembrane region" description="Helical" evidence="6">
    <location>
        <begin position="274"/>
        <end position="296"/>
    </location>
</feature>
<accession>A0A9W7KTP4</accession>
<dbReference type="Proteomes" id="UP001165122">
    <property type="component" value="Unassembled WGS sequence"/>
</dbReference>